<dbReference type="RefSeq" id="WP_217777869.1">
    <property type="nucleotide sequence ID" value="NZ_JAHRWL010000001.1"/>
</dbReference>
<dbReference type="InterPro" id="IPR052897">
    <property type="entry name" value="Sec-Metab_Biosynth_Hydrolase"/>
</dbReference>
<protein>
    <submittedName>
        <fullName evidence="2">Alpha/beta fold hydrolase</fullName>
    </submittedName>
</protein>
<name>A0ABS6N7U6_9RHOB</name>
<feature type="domain" description="AB hydrolase-1" evidence="1">
    <location>
        <begin position="4"/>
        <end position="228"/>
    </location>
</feature>
<dbReference type="EMBL" id="JAHRWL010000001">
    <property type="protein sequence ID" value="MBV2360098.1"/>
    <property type="molecule type" value="Genomic_DNA"/>
</dbReference>
<keyword evidence="2" id="KW-0378">Hydrolase</keyword>
<dbReference type="InterPro" id="IPR000073">
    <property type="entry name" value="AB_hydrolase_1"/>
</dbReference>
<reference evidence="2" key="1">
    <citation type="submission" date="2021-06" db="EMBL/GenBank/DDBJ databases">
        <title>Thalassococcus sp. CAU 1522 isolated from sea sand, Republic of Korea.</title>
        <authorList>
            <person name="Kim W."/>
        </authorList>
    </citation>
    <scope>NUCLEOTIDE SEQUENCE</scope>
    <source>
        <strain evidence="2">CAU 1522</strain>
    </source>
</reference>
<keyword evidence="3" id="KW-1185">Reference proteome</keyword>
<organism evidence="2 3">
    <name type="scientific">Thalassococcus arenae</name>
    <dbReference type="NCBI Taxonomy" id="2851652"/>
    <lineage>
        <taxon>Bacteria</taxon>
        <taxon>Pseudomonadati</taxon>
        <taxon>Pseudomonadota</taxon>
        <taxon>Alphaproteobacteria</taxon>
        <taxon>Rhodobacterales</taxon>
        <taxon>Roseobacteraceae</taxon>
        <taxon>Thalassococcus</taxon>
    </lineage>
</organism>
<evidence type="ECO:0000313" key="2">
    <source>
        <dbReference type="EMBL" id="MBV2360098.1"/>
    </source>
</evidence>
<sequence>MADVLLIHGSGHGAWCWRDVVPVLTRLGHHARAIDLPSHGADRTPVNDVTLDGYTQAILEAMDGPTVLVGHSMAGYPISTAAEAAPDLVTRLIYVCAYTPWPGLSLADMRKLAPRQPLLEAVIRSEDGKSFTIDPAKARRLFYHDCPDEAVAHALANLCPQAIAPQATPVTLGAGYSRVPRSYILCEDDRTIPPEFQQDMAARFDPRDVHRLPVSHSPFFAMPDRLARLIHDLI</sequence>
<gene>
    <name evidence="2" type="ORF">KUH32_09960</name>
</gene>
<evidence type="ECO:0000313" key="3">
    <source>
        <dbReference type="Proteomes" id="UP001166293"/>
    </source>
</evidence>
<dbReference type="Pfam" id="PF12697">
    <property type="entry name" value="Abhydrolase_6"/>
    <property type="match status" value="1"/>
</dbReference>
<comment type="caution">
    <text evidence="2">The sequence shown here is derived from an EMBL/GenBank/DDBJ whole genome shotgun (WGS) entry which is preliminary data.</text>
</comment>
<dbReference type="GO" id="GO:0016787">
    <property type="term" value="F:hydrolase activity"/>
    <property type="evidence" value="ECO:0007669"/>
    <property type="project" value="UniProtKB-KW"/>
</dbReference>
<proteinExistence type="predicted"/>
<evidence type="ECO:0000259" key="1">
    <source>
        <dbReference type="Pfam" id="PF12697"/>
    </source>
</evidence>
<dbReference type="Proteomes" id="UP001166293">
    <property type="component" value="Unassembled WGS sequence"/>
</dbReference>
<dbReference type="PANTHER" id="PTHR37017:SF11">
    <property type="entry name" value="ESTERASE_LIPASE_THIOESTERASE DOMAIN-CONTAINING PROTEIN"/>
    <property type="match status" value="1"/>
</dbReference>
<accession>A0ABS6N7U6</accession>
<dbReference type="PANTHER" id="PTHR37017">
    <property type="entry name" value="AB HYDROLASE-1 DOMAIN-CONTAINING PROTEIN-RELATED"/>
    <property type="match status" value="1"/>
</dbReference>